<evidence type="ECO:0000256" key="1">
    <source>
        <dbReference type="SAM" id="Coils"/>
    </source>
</evidence>
<gene>
    <name evidence="3" type="ORF">RJT34_13375</name>
</gene>
<dbReference type="AlphaFoldDB" id="A0AAN9JNH1"/>
<keyword evidence="4" id="KW-1185">Reference proteome</keyword>
<feature type="compositionally biased region" description="Basic and acidic residues" evidence="2">
    <location>
        <begin position="1"/>
        <end position="11"/>
    </location>
</feature>
<evidence type="ECO:0000256" key="2">
    <source>
        <dbReference type="SAM" id="MobiDB-lite"/>
    </source>
</evidence>
<dbReference type="Proteomes" id="UP001359559">
    <property type="component" value="Unassembled WGS sequence"/>
</dbReference>
<organism evidence="3 4">
    <name type="scientific">Clitoria ternatea</name>
    <name type="common">Butterfly pea</name>
    <dbReference type="NCBI Taxonomy" id="43366"/>
    <lineage>
        <taxon>Eukaryota</taxon>
        <taxon>Viridiplantae</taxon>
        <taxon>Streptophyta</taxon>
        <taxon>Embryophyta</taxon>
        <taxon>Tracheophyta</taxon>
        <taxon>Spermatophyta</taxon>
        <taxon>Magnoliopsida</taxon>
        <taxon>eudicotyledons</taxon>
        <taxon>Gunneridae</taxon>
        <taxon>Pentapetalae</taxon>
        <taxon>rosids</taxon>
        <taxon>fabids</taxon>
        <taxon>Fabales</taxon>
        <taxon>Fabaceae</taxon>
        <taxon>Papilionoideae</taxon>
        <taxon>50 kb inversion clade</taxon>
        <taxon>NPAAA clade</taxon>
        <taxon>indigoferoid/millettioid clade</taxon>
        <taxon>Phaseoleae</taxon>
        <taxon>Clitoria</taxon>
    </lineage>
</organism>
<evidence type="ECO:0000313" key="4">
    <source>
        <dbReference type="Proteomes" id="UP001359559"/>
    </source>
</evidence>
<feature type="region of interest" description="Disordered" evidence="2">
    <location>
        <begin position="1"/>
        <end position="41"/>
    </location>
</feature>
<accession>A0AAN9JNH1</accession>
<dbReference type="EMBL" id="JAYKXN010000003">
    <property type="protein sequence ID" value="KAK7302485.1"/>
    <property type="molecule type" value="Genomic_DNA"/>
</dbReference>
<reference evidence="3 4" key="1">
    <citation type="submission" date="2024-01" db="EMBL/GenBank/DDBJ databases">
        <title>The genomes of 5 underutilized Papilionoideae crops provide insights into root nodulation and disease resistance.</title>
        <authorList>
            <person name="Yuan L."/>
        </authorList>
    </citation>
    <scope>NUCLEOTIDE SEQUENCE [LARGE SCALE GENOMIC DNA]</scope>
    <source>
        <strain evidence="3">LY-2023</strain>
        <tissue evidence="3">Leaf</tissue>
    </source>
</reference>
<feature type="coiled-coil region" evidence="1">
    <location>
        <begin position="49"/>
        <end position="83"/>
    </location>
</feature>
<keyword evidence="1" id="KW-0175">Coiled coil</keyword>
<proteinExistence type="predicted"/>
<sequence length="90" mass="9928">MVSLSRFDELLRGLGENSEPTDYREKEGGGSASGGCWVDGEDDKDGEILKFVEEALGKDEQSLKDLEASQASFETKLKVTEEELGLRKEN</sequence>
<evidence type="ECO:0000313" key="3">
    <source>
        <dbReference type="EMBL" id="KAK7302485.1"/>
    </source>
</evidence>
<comment type="caution">
    <text evidence="3">The sequence shown here is derived from an EMBL/GenBank/DDBJ whole genome shotgun (WGS) entry which is preliminary data.</text>
</comment>
<name>A0AAN9JNH1_CLITE</name>
<protein>
    <submittedName>
        <fullName evidence="3">Uncharacterized protein</fullName>
    </submittedName>
</protein>